<sequence length="91" mass="10290">MSKVVVYVSEVNEPSKKVIELLDDYKITYEMKNVTKNKTYLQELQSKGIYGTPATEIDGDIVLGFQKNKLKYALGVDDVSHYSSLFDGFNS</sequence>
<dbReference type="EMBL" id="BSKO01000001">
    <property type="protein sequence ID" value="GLO64938.1"/>
    <property type="molecule type" value="Genomic_DNA"/>
</dbReference>
<gene>
    <name evidence="2" type="ORF">MACH08_07220</name>
</gene>
<feature type="domain" description="Glutaredoxin" evidence="1">
    <location>
        <begin position="4"/>
        <end position="62"/>
    </location>
</feature>
<dbReference type="InterPro" id="IPR036249">
    <property type="entry name" value="Thioredoxin-like_sf"/>
</dbReference>
<name>A0ABQ5TDU3_9BACI</name>
<dbReference type="SUPFAM" id="SSF52833">
    <property type="entry name" value="Thioredoxin-like"/>
    <property type="match status" value="1"/>
</dbReference>
<evidence type="ECO:0000313" key="2">
    <source>
        <dbReference type="EMBL" id="GLO64938.1"/>
    </source>
</evidence>
<keyword evidence="3" id="KW-1185">Reference proteome</keyword>
<dbReference type="CDD" id="cd02976">
    <property type="entry name" value="NrdH"/>
    <property type="match status" value="1"/>
</dbReference>
<evidence type="ECO:0000259" key="1">
    <source>
        <dbReference type="Pfam" id="PF00462"/>
    </source>
</evidence>
<proteinExistence type="predicted"/>
<comment type="caution">
    <text evidence="2">The sequence shown here is derived from an EMBL/GenBank/DDBJ whole genome shotgun (WGS) entry which is preliminary data.</text>
</comment>
<dbReference type="InterPro" id="IPR002109">
    <property type="entry name" value="Glutaredoxin"/>
</dbReference>
<dbReference type="Proteomes" id="UP001275436">
    <property type="component" value="Unassembled WGS sequence"/>
</dbReference>
<accession>A0ABQ5TDU3</accession>
<organism evidence="2 3">
    <name type="scientific">Oceanobacillus kimchii</name>
    <dbReference type="NCBI Taxonomy" id="746691"/>
    <lineage>
        <taxon>Bacteria</taxon>
        <taxon>Bacillati</taxon>
        <taxon>Bacillota</taxon>
        <taxon>Bacilli</taxon>
        <taxon>Bacillales</taxon>
        <taxon>Bacillaceae</taxon>
        <taxon>Oceanobacillus</taxon>
    </lineage>
</organism>
<reference evidence="2 3" key="1">
    <citation type="submission" date="2023-02" db="EMBL/GenBank/DDBJ databases">
        <title>Oceanobacillus kimchii IFOP_LL358 isolated form Alexandrium catenella lab strain.</title>
        <authorList>
            <person name="Gajardo G."/>
            <person name="Ueki S."/>
            <person name="Maruyama F."/>
        </authorList>
    </citation>
    <scope>NUCLEOTIDE SEQUENCE [LARGE SCALE GENOMIC DNA]</scope>
    <source>
        <strain evidence="2 3">IFOP_LL358</strain>
    </source>
</reference>
<dbReference type="Gene3D" id="3.40.30.10">
    <property type="entry name" value="Glutaredoxin"/>
    <property type="match status" value="1"/>
</dbReference>
<dbReference type="Pfam" id="PF00462">
    <property type="entry name" value="Glutaredoxin"/>
    <property type="match status" value="1"/>
</dbReference>
<evidence type="ECO:0000313" key="3">
    <source>
        <dbReference type="Proteomes" id="UP001275436"/>
    </source>
</evidence>
<dbReference type="PROSITE" id="PS51354">
    <property type="entry name" value="GLUTAREDOXIN_2"/>
    <property type="match status" value="1"/>
</dbReference>
<dbReference type="RefSeq" id="WP_069686034.1">
    <property type="nucleotide sequence ID" value="NZ_BSKO01000001.1"/>
</dbReference>
<protein>
    <recommendedName>
        <fullName evidence="1">Glutaredoxin domain-containing protein</fullName>
    </recommendedName>
</protein>